<organism evidence="1 2">
    <name type="scientific">Candidatus Zambryskibacteria bacterium RIFCSPLOWO2_02_FULL_39_14</name>
    <dbReference type="NCBI Taxonomy" id="1802769"/>
    <lineage>
        <taxon>Bacteria</taxon>
        <taxon>Candidatus Zambryskiibacteriota</taxon>
    </lineage>
</organism>
<dbReference type="Proteomes" id="UP000177096">
    <property type="component" value="Unassembled WGS sequence"/>
</dbReference>
<comment type="caution">
    <text evidence="1">The sequence shown here is derived from an EMBL/GenBank/DDBJ whole genome shotgun (WGS) entry which is preliminary data.</text>
</comment>
<sequence>MAAATDVTRRGSARSISNLSADVALPVIAQCESGGRQFDEDGNLIRNPESSAIGKYQIMASLHEKRAESLGFDIRTEEGNEGYARHLYQESGTQHWEADQRSKGCWGPVLRILARGHKPLKGFEVTMRREWTENIPFPTRGETRVDWMPKSLVTYQVMTSDGKITTFRGVESKDVSSRLSPGVRFRVLDADSAVINIVPSKTG</sequence>
<evidence type="ECO:0000313" key="2">
    <source>
        <dbReference type="Proteomes" id="UP000177096"/>
    </source>
</evidence>
<protein>
    <recommendedName>
        <fullName evidence="3">Transglycosylase SLT domain-containing protein</fullName>
    </recommendedName>
</protein>
<gene>
    <name evidence="1" type="ORF">A3I86_02740</name>
</gene>
<dbReference type="EMBL" id="MHWM01000023">
    <property type="protein sequence ID" value="OHB08544.1"/>
    <property type="molecule type" value="Genomic_DNA"/>
</dbReference>
<accession>A0A1G2UGI6</accession>
<name>A0A1G2UGI6_9BACT</name>
<evidence type="ECO:0000313" key="1">
    <source>
        <dbReference type="EMBL" id="OHB08544.1"/>
    </source>
</evidence>
<evidence type="ECO:0008006" key="3">
    <source>
        <dbReference type="Google" id="ProtNLM"/>
    </source>
</evidence>
<proteinExistence type="predicted"/>
<dbReference type="AlphaFoldDB" id="A0A1G2UGI6"/>
<reference evidence="1 2" key="1">
    <citation type="journal article" date="2016" name="Nat. Commun.">
        <title>Thousands of microbial genomes shed light on interconnected biogeochemical processes in an aquifer system.</title>
        <authorList>
            <person name="Anantharaman K."/>
            <person name="Brown C.T."/>
            <person name="Hug L.A."/>
            <person name="Sharon I."/>
            <person name="Castelle C.J."/>
            <person name="Probst A.J."/>
            <person name="Thomas B.C."/>
            <person name="Singh A."/>
            <person name="Wilkins M.J."/>
            <person name="Karaoz U."/>
            <person name="Brodie E.L."/>
            <person name="Williams K.H."/>
            <person name="Hubbard S.S."/>
            <person name="Banfield J.F."/>
        </authorList>
    </citation>
    <scope>NUCLEOTIDE SEQUENCE [LARGE SCALE GENOMIC DNA]</scope>
</reference>